<accession>A0A9D3MSH5</accession>
<evidence type="ECO:0000313" key="3">
    <source>
        <dbReference type="Proteomes" id="UP001044222"/>
    </source>
</evidence>
<feature type="compositionally biased region" description="Low complexity" evidence="1">
    <location>
        <begin position="461"/>
        <end position="474"/>
    </location>
</feature>
<reference evidence="2" key="1">
    <citation type="submission" date="2021-01" db="EMBL/GenBank/DDBJ databases">
        <title>A chromosome-scale assembly of European eel, Anguilla anguilla.</title>
        <authorList>
            <person name="Henkel C."/>
            <person name="Jong-Raadsen S.A."/>
            <person name="Dufour S."/>
            <person name="Weltzien F.-A."/>
            <person name="Palstra A.P."/>
            <person name="Pelster B."/>
            <person name="Spaink H.P."/>
            <person name="Van Den Thillart G.E."/>
            <person name="Jansen H."/>
            <person name="Zahm M."/>
            <person name="Klopp C."/>
            <person name="Cedric C."/>
            <person name="Louis A."/>
            <person name="Berthelot C."/>
            <person name="Parey E."/>
            <person name="Roest Crollius H."/>
            <person name="Montfort J."/>
            <person name="Robinson-Rechavi M."/>
            <person name="Bucao C."/>
            <person name="Bouchez O."/>
            <person name="Gislard M."/>
            <person name="Lluch J."/>
            <person name="Milhes M."/>
            <person name="Lampietro C."/>
            <person name="Lopez Roques C."/>
            <person name="Donnadieu C."/>
            <person name="Braasch I."/>
            <person name="Desvignes T."/>
            <person name="Postlethwait J."/>
            <person name="Bobe J."/>
            <person name="Guiguen Y."/>
            <person name="Dirks R."/>
        </authorList>
    </citation>
    <scope>NUCLEOTIDE SEQUENCE</scope>
    <source>
        <strain evidence="2">Tag_6206</strain>
        <tissue evidence="2">Liver</tissue>
    </source>
</reference>
<dbReference type="Pfam" id="PF15091">
    <property type="entry name" value="DUF4554"/>
    <property type="match status" value="2"/>
</dbReference>
<evidence type="ECO:0008006" key="4">
    <source>
        <dbReference type="Google" id="ProtNLM"/>
    </source>
</evidence>
<proteinExistence type="predicted"/>
<dbReference type="InterPro" id="IPR028040">
    <property type="entry name" value="TopoVIB-like"/>
</dbReference>
<evidence type="ECO:0000256" key="1">
    <source>
        <dbReference type="SAM" id="MobiDB-lite"/>
    </source>
</evidence>
<protein>
    <recommendedName>
        <fullName evidence="4">Type 2 DNA topoisomerase 6 subunit B-like</fullName>
    </recommendedName>
</protein>
<dbReference type="PANTHER" id="PTHR14652">
    <property type="entry name" value="TYPE 2 DNA TOPOISOMERASE 6 SUBUNIT B-LIKE"/>
    <property type="match status" value="1"/>
</dbReference>
<dbReference type="GO" id="GO:0042138">
    <property type="term" value="P:meiotic DNA double-strand break formation"/>
    <property type="evidence" value="ECO:0007669"/>
    <property type="project" value="InterPro"/>
</dbReference>
<feature type="compositionally biased region" description="Basic and acidic residues" evidence="1">
    <location>
        <begin position="403"/>
        <end position="412"/>
    </location>
</feature>
<keyword evidence="3" id="KW-1185">Reference proteome</keyword>
<comment type="caution">
    <text evidence="2">The sequence shown here is derived from an EMBL/GenBank/DDBJ whole genome shotgun (WGS) entry which is preliminary data.</text>
</comment>
<dbReference type="AlphaFoldDB" id="A0A9D3MSH5"/>
<dbReference type="EMBL" id="JAFIRN010000003">
    <property type="protein sequence ID" value="KAG5853131.1"/>
    <property type="molecule type" value="Genomic_DNA"/>
</dbReference>
<sequence>MQRDIQQTGTEAGVWEYGRGLLVAVSAKDGVSSPGKFNCTVAAAGRWCIAVSVEEIKHEVVKRLPSSMALSSPVHPEELSIFSETWGPLRFLFSAQVGEGRQAVNSDFLKTEQFLHRLSLVYGQVEIHFILKVNETVSRQVFSGRADSKFVLESRHILTKTDLYIRCPLSAGPGPQCGRLHPVPGGAVPLLLPPEVAETGLCGETSLLPLAALGPCVEQYPYRPACVTQIRISFPQPRLQFRLLSWGELGLSGVSRAERPFTEASEEVLEQHLDQILLHNEDRVRSALHSVLESALRTTLKRLKARAKIMSALPVILSSLSTVVTSSSSLEFRTACLDRMKVQDTHELAIRLRQSLQKVTEGRVLHSRKCDSGKCLSAAPGVEDVSGHREAEPGGTGEQEWACAEHSHHDEGAEAAPVGPQGSAGQGSGAEKRQCTEEPDSNPPPLKQRGARGASGDLRPSESLHSPPAHAAPPQDKGDQQEDMLWLQEVSNMSDWEEEC</sequence>
<gene>
    <name evidence="2" type="ORF">ANANG_G00069830</name>
</gene>
<evidence type="ECO:0000313" key="2">
    <source>
        <dbReference type="EMBL" id="KAG5853131.1"/>
    </source>
</evidence>
<dbReference type="Proteomes" id="UP001044222">
    <property type="component" value="Unassembled WGS sequence"/>
</dbReference>
<name>A0A9D3MSH5_ANGAN</name>
<feature type="region of interest" description="Disordered" evidence="1">
    <location>
        <begin position="376"/>
        <end position="500"/>
    </location>
</feature>
<organism evidence="2 3">
    <name type="scientific">Anguilla anguilla</name>
    <name type="common">European freshwater eel</name>
    <name type="synonym">Muraena anguilla</name>
    <dbReference type="NCBI Taxonomy" id="7936"/>
    <lineage>
        <taxon>Eukaryota</taxon>
        <taxon>Metazoa</taxon>
        <taxon>Chordata</taxon>
        <taxon>Craniata</taxon>
        <taxon>Vertebrata</taxon>
        <taxon>Euteleostomi</taxon>
        <taxon>Actinopterygii</taxon>
        <taxon>Neopterygii</taxon>
        <taxon>Teleostei</taxon>
        <taxon>Anguilliformes</taxon>
        <taxon>Anguillidae</taxon>
        <taxon>Anguilla</taxon>
    </lineage>
</organism>
<dbReference type="PANTHER" id="PTHR14652:SF2">
    <property type="entry name" value="TYPE 2 DNA TOPOISOMERASE 6 SUBUNIT B-LIKE"/>
    <property type="match status" value="1"/>
</dbReference>